<protein>
    <submittedName>
        <fullName evidence="1">Uncharacterized protein</fullName>
    </submittedName>
</protein>
<reference evidence="1 2" key="1">
    <citation type="journal article" date="2018" name="Sci. Rep.">
        <title>Rhizobium tumorigenes sp. nov., a novel plant tumorigenic bacterium isolated from cane gall tumors on thornless blackberry.</title>
        <authorList>
            <person name="Kuzmanovi N."/>
            <person name="Smalla K."/>
            <person name="Gronow S."/>
            <person name="PuBawska J."/>
        </authorList>
    </citation>
    <scope>NUCLEOTIDE SEQUENCE [LARGE SCALE GENOMIC DNA]</scope>
    <source>
        <strain evidence="1 2">CCBAU 85046</strain>
    </source>
</reference>
<name>A0A2W4C5C7_9HYPH</name>
<evidence type="ECO:0000313" key="1">
    <source>
        <dbReference type="EMBL" id="PZM08251.1"/>
    </source>
</evidence>
<proteinExistence type="predicted"/>
<dbReference type="EMBL" id="PCDP01000073">
    <property type="protein sequence ID" value="PZM08251.1"/>
    <property type="molecule type" value="Genomic_DNA"/>
</dbReference>
<keyword evidence="2" id="KW-1185">Reference proteome</keyword>
<dbReference type="AlphaFoldDB" id="A0A2W4C5C7"/>
<accession>A0A2W4C5C7</accession>
<dbReference type="Proteomes" id="UP000248925">
    <property type="component" value="Unassembled WGS sequence"/>
</dbReference>
<comment type="caution">
    <text evidence="1">The sequence shown here is derived from an EMBL/GenBank/DDBJ whole genome shotgun (WGS) entry which is preliminary data.</text>
</comment>
<evidence type="ECO:0000313" key="2">
    <source>
        <dbReference type="Proteomes" id="UP000248925"/>
    </source>
</evidence>
<sequence>MEDAANFWGSRLAQDAEYILGGDARLNVPRAGGLYEITSRARVTVSELSNQQKAYLTTWLVDQRRLGVAVPLITHDVVELATTARPKTLAERRDGLLEAILEHAPRLGEAMHHDEAFRYSLEQPDAPNPFWTKEAYLMAATESVAFNEVETLIGFARGKGLIEADGYQLIPTLIEIDSRDSQKRANLNRWRKQEVCDGFGGFFASGF</sequence>
<organism evidence="1 2">
    <name type="scientific">Rhizobium tubonense</name>
    <dbReference type="NCBI Taxonomy" id="484088"/>
    <lineage>
        <taxon>Bacteria</taxon>
        <taxon>Pseudomonadati</taxon>
        <taxon>Pseudomonadota</taxon>
        <taxon>Alphaproteobacteria</taxon>
        <taxon>Hyphomicrobiales</taxon>
        <taxon>Rhizobiaceae</taxon>
        <taxon>Rhizobium/Agrobacterium group</taxon>
        <taxon>Rhizobium</taxon>
    </lineage>
</organism>
<dbReference type="RefSeq" id="WP_111163918.1">
    <property type="nucleotide sequence ID" value="NZ_PCDP01000073.1"/>
</dbReference>
<gene>
    <name evidence="1" type="ORF">CPY51_29430</name>
</gene>